<dbReference type="AlphaFoldDB" id="A0A6N8DN42"/>
<reference evidence="1 2" key="1">
    <citation type="submission" date="2019-11" db="EMBL/GenBank/DDBJ databases">
        <title>Whole-genome sequence of a Rhodoblastus acidophilus DSM 142.</title>
        <authorList>
            <person name="Kyndt J.A."/>
            <person name="Meyer T.E."/>
        </authorList>
    </citation>
    <scope>NUCLEOTIDE SEQUENCE [LARGE SCALE GENOMIC DNA]</scope>
    <source>
        <strain evidence="1 2">DSM 142</strain>
    </source>
</reference>
<evidence type="ECO:0000313" key="1">
    <source>
        <dbReference type="EMBL" id="MTV31899.1"/>
    </source>
</evidence>
<dbReference type="PANTHER" id="PTHR46656">
    <property type="entry name" value="PUTATIVE-RELATED"/>
    <property type="match status" value="1"/>
</dbReference>
<name>A0A6N8DN42_RHOAC</name>
<dbReference type="OrthoDB" id="118340at2"/>
<organism evidence="1 2">
    <name type="scientific">Rhodoblastus acidophilus</name>
    <name type="common">Rhodopseudomonas acidophila</name>
    <dbReference type="NCBI Taxonomy" id="1074"/>
    <lineage>
        <taxon>Bacteria</taxon>
        <taxon>Pseudomonadati</taxon>
        <taxon>Pseudomonadota</taxon>
        <taxon>Alphaproteobacteria</taxon>
        <taxon>Hyphomicrobiales</taxon>
        <taxon>Rhodoblastaceae</taxon>
        <taxon>Rhodoblastus</taxon>
    </lineage>
</organism>
<dbReference type="Gene3D" id="3.40.50.2000">
    <property type="entry name" value="Glycogen Phosphorylase B"/>
    <property type="match status" value="1"/>
</dbReference>
<accession>A0A6N8DN42</accession>
<dbReference type="SUPFAM" id="SSF53756">
    <property type="entry name" value="UDP-Glycosyltransferase/glycogen phosphorylase"/>
    <property type="match status" value="1"/>
</dbReference>
<comment type="caution">
    <text evidence="1">The sequence shown here is derived from an EMBL/GenBank/DDBJ whole genome shotgun (WGS) entry which is preliminary data.</text>
</comment>
<gene>
    <name evidence="1" type="ORF">GJ654_12975</name>
</gene>
<dbReference type="Proteomes" id="UP000439113">
    <property type="component" value="Unassembled WGS sequence"/>
</dbReference>
<protein>
    <submittedName>
        <fullName evidence="1">Uncharacterized protein</fullName>
    </submittedName>
</protein>
<dbReference type="RefSeq" id="WP_155446574.1">
    <property type="nucleotide sequence ID" value="NZ_JAOQNR010000015.1"/>
</dbReference>
<sequence length="482" mass="51865">MSRNAGSSAPWRIGLALSRQARDALRGGADPREIFFQPFRSAESPLLLVSVGIWLMRPDLQAAFDLESVEGQTRFLAWQVDYGVNEYAVLREAFARPDVRGLYLKTPAEAPPLASAVPASGGVNLVGHLRARLGIGEDARCAAAALTAAGVPHVLIDAPAGADIGAEPHVFGAEIVAAPVHATNLLFLSAWETFRYFCVHGSSLWRGRKTICVWPWELPQWPEPLAFCTLLADEIWAISGFVRNAFELRSPVPVISMPSAVVATATADRAAYGLPDDAFVFVSFFDGNSSFARKNPAGAIAAFRTAFPLPDFSVRLVVKAMRAGASPDAWRDLQASACDDPRIAFVDEEWRRDETLGLIASCDCLVSLHRAEGFGRPIAEAILLRRPVVATKWSGNLDFRDEGLQYLVDADLRPPPAGGYAWGEGQVWAEPDSKAAVDALLAAVRGARLAPPPGPAFDPATVGVRYRARLEALGALESGSRS</sequence>
<evidence type="ECO:0000313" key="2">
    <source>
        <dbReference type="Proteomes" id="UP000439113"/>
    </source>
</evidence>
<dbReference type="EMBL" id="WNKS01000011">
    <property type="protein sequence ID" value="MTV31899.1"/>
    <property type="molecule type" value="Genomic_DNA"/>
</dbReference>
<dbReference type="PANTHER" id="PTHR46656:SF3">
    <property type="entry name" value="PUTATIVE-RELATED"/>
    <property type="match status" value="1"/>
</dbReference>
<proteinExistence type="predicted"/>